<keyword evidence="7" id="KW-0238">DNA-binding</keyword>
<organism evidence="13 14">
    <name type="scientific">Gryllus longicercus</name>
    <dbReference type="NCBI Taxonomy" id="2509291"/>
    <lineage>
        <taxon>Eukaryota</taxon>
        <taxon>Metazoa</taxon>
        <taxon>Ecdysozoa</taxon>
        <taxon>Arthropoda</taxon>
        <taxon>Hexapoda</taxon>
        <taxon>Insecta</taxon>
        <taxon>Pterygota</taxon>
        <taxon>Neoptera</taxon>
        <taxon>Polyneoptera</taxon>
        <taxon>Orthoptera</taxon>
        <taxon>Ensifera</taxon>
        <taxon>Gryllidea</taxon>
        <taxon>Grylloidea</taxon>
        <taxon>Gryllidae</taxon>
        <taxon>Gryllinae</taxon>
        <taxon>Gryllus</taxon>
    </lineage>
</organism>
<dbReference type="InterPro" id="IPR013087">
    <property type="entry name" value="Znf_C2H2_type"/>
</dbReference>
<name>A0AAN9Z9L7_9ORTH</name>
<dbReference type="AlphaFoldDB" id="A0AAN9Z9L7"/>
<dbReference type="SMART" id="SM00355">
    <property type="entry name" value="ZnF_C2H2"/>
    <property type="match status" value="2"/>
</dbReference>
<evidence type="ECO:0000256" key="5">
    <source>
        <dbReference type="ARBA" id="ARBA00022833"/>
    </source>
</evidence>
<evidence type="ECO:0000256" key="10">
    <source>
        <dbReference type="PROSITE-ProRule" id="PRU00042"/>
    </source>
</evidence>
<reference evidence="13 14" key="1">
    <citation type="submission" date="2024-03" db="EMBL/GenBank/DDBJ databases">
        <title>The genome assembly and annotation of the cricket Gryllus longicercus Weissman &amp; Gray.</title>
        <authorList>
            <person name="Szrajer S."/>
            <person name="Gray D."/>
            <person name="Ylla G."/>
        </authorList>
    </citation>
    <scope>NUCLEOTIDE SEQUENCE [LARGE SCALE GENOMIC DNA]</scope>
    <source>
        <strain evidence="13">DAG 2021-001</strain>
        <tissue evidence="13">Whole body minus gut</tissue>
    </source>
</reference>
<dbReference type="PANTHER" id="PTHR24394">
    <property type="entry name" value="ZINC FINGER PROTEIN"/>
    <property type="match status" value="1"/>
</dbReference>
<evidence type="ECO:0000256" key="7">
    <source>
        <dbReference type="ARBA" id="ARBA00023125"/>
    </source>
</evidence>
<evidence type="ECO:0000313" key="13">
    <source>
        <dbReference type="EMBL" id="KAK7867719.1"/>
    </source>
</evidence>
<keyword evidence="9" id="KW-0539">Nucleus</keyword>
<sequence>MHLARNQTSGLICSRTGENAHSCSVCGNAFSEKSTLVTHMRTHTGERPHSCSVCSKAFSEKYKPLDHNRTHTGERTHKQLP</sequence>
<keyword evidence="3" id="KW-0677">Repeat</keyword>
<dbReference type="FunFam" id="3.30.160.60:FF:000875">
    <property type="entry name" value="zinc finger protein 236 isoform X7"/>
    <property type="match status" value="1"/>
</dbReference>
<keyword evidence="8" id="KW-0804">Transcription</keyword>
<evidence type="ECO:0000313" key="12">
    <source>
        <dbReference type="EMBL" id="KAK7867716.1"/>
    </source>
</evidence>
<dbReference type="InterPro" id="IPR036236">
    <property type="entry name" value="Znf_C2H2_sf"/>
</dbReference>
<feature type="domain" description="C2H2-type" evidence="11">
    <location>
        <begin position="49"/>
        <end position="76"/>
    </location>
</feature>
<dbReference type="Proteomes" id="UP001378592">
    <property type="component" value="Unassembled WGS sequence"/>
</dbReference>
<keyword evidence="6" id="KW-0805">Transcription regulation</keyword>
<evidence type="ECO:0000259" key="11">
    <source>
        <dbReference type="PROSITE" id="PS50157"/>
    </source>
</evidence>
<dbReference type="EMBL" id="JAZDUA010000112">
    <property type="protein sequence ID" value="KAK7867719.1"/>
    <property type="molecule type" value="Genomic_DNA"/>
</dbReference>
<comment type="caution">
    <text evidence="13">The sequence shown here is derived from an EMBL/GenBank/DDBJ whole genome shotgun (WGS) entry which is preliminary data.</text>
</comment>
<gene>
    <name evidence="12" type="ORF">R5R35_004842</name>
    <name evidence="13" type="ORF">R5R35_004845</name>
</gene>
<comment type="subcellular location">
    <subcellularLocation>
        <location evidence="1">Nucleus</location>
    </subcellularLocation>
</comment>
<keyword evidence="4 10" id="KW-0863">Zinc-finger</keyword>
<dbReference type="GO" id="GO:0008270">
    <property type="term" value="F:zinc ion binding"/>
    <property type="evidence" value="ECO:0007669"/>
    <property type="project" value="UniProtKB-KW"/>
</dbReference>
<dbReference type="PANTHER" id="PTHR24394:SF48">
    <property type="entry name" value="ZINC FINGER PROTEIN 771"/>
    <property type="match status" value="1"/>
</dbReference>
<dbReference type="EMBL" id="JAZDUA010000112">
    <property type="protein sequence ID" value="KAK7867716.1"/>
    <property type="molecule type" value="Genomic_DNA"/>
</dbReference>
<dbReference type="GO" id="GO:0000981">
    <property type="term" value="F:DNA-binding transcription factor activity, RNA polymerase II-specific"/>
    <property type="evidence" value="ECO:0007669"/>
    <property type="project" value="TreeGrafter"/>
</dbReference>
<dbReference type="FunFam" id="3.30.160.60:FF:002343">
    <property type="entry name" value="Zinc finger protein 33A"/>
    <property type="match status" value="1"/>
</dbReference>
<evidence type="ECO:0000256" key="8">
    <source>
        <dbReference type="ARBA" id="ARBA00023163"/>
    </source>
</evidence>
<evidence type="ECO:0000256" key="9">
    <source>
        <dbReference type="ARBA" id="ARBA00023242"/>
    </source>
</evidence>
<protein>
    <recommendedName>
        <fullName evidence="11">C2H2-type domain-containing protein</fullName>
    </recommendedName>
</protein>
<accession>A0AAN9Z9L7</accession>
<dbReference type="GO" id="GO:0005634">
    <property type="term" value="C:nucleus"/>
    <property type="evidence" value="ECO:0007669"/>
    <property type="project" value="UniProtKB-SubCell"/>
</dbReference>
<evidence type="ECO:0000256" key="6">
    <source>
        <dbReference type="ARBA" id="ARBA00023015"/>
    </source>
</evidence>
<dbReference type="SUPFAM" id="SSF57667">
    <property type="entry name" value="beta-beta-alpha zinc fingers"/>
    <property type="match status" value="1"/>
</dbReference>
<dbReference type="PROSITE" id="PS00028">
    <property type="entry name" value="ZINC_FINGER_C2H2_1"/>
    <property type="match status" value="2"/>
</dbReference>
<dbReference type="PROSITE" id="PS50157">
    <property type="entry name" value="ZINC_FINGER_C2H2_2"/>
    <property type="match status" value="2"/>
</dbReference>
<keyword evidence="2" id="KW-0479">Metal-binding</keyword>
<evidence type="ECO:0000313" key="14">
    <source>
        <dbReference type="Proteomes" id="UP001378592"/>
    </source>
</evidence>
<dbReference type="Gene3D" id="3.30.160.60">
    <property type="entry name" value="Classic Zinc Finger"/>
    <property type="match status" value="2"/>
</dbReference>
<dbReference type="GO" id="GO:0003677">
    <property type="term" value="F:DNA binding"/>
    <property type="evidence" value="ECO:0007669"/>
    <property type="project" value="UniProtKB-KW"/>
</dbReference>
<evidence type="ECO:0000256" key="1">
    <source>
        <dbReference type="ARBA" id="ARBA00004123"/>
    </source>
</evidence>
<evidence type="ECO:0000256" key="4">
    <source>
        <dbReference type="ARBA" id="ARBA00022771"/>
    </source>
</evidence>
<dbReference type="Pfam" id="PF00096">
    <property type="entry name" value="zf-C2H2"/>
    <property type="match status" value="1"/>
</dbReference>
<evidence type="ECO:0000256" key="2">
    <source>
        <dbReference type="ARBA" id="ARBA00022723"/>
    </source>
</evidence>
<keyword evidence="5" id="KW-0862">Zinc</keyword>
<evidence type="ECO:0000256" key="3">
    <source>
        <dbReference type="ARBA" id="ARBA00022737"/>
    </source>
</evidence>
<feature type="domain" description="C2H2-type" evidence="11">
    <location>
        <begin position="21"/>
        <end position="48"/>
    </location>
</feature>
<proteinExistence type="predicted"/>
<keyword evidence="14" id="KW-1185">Reference proteome</keyword>